<dbReference type="Proteomes" id="UP000248798">
    <property type="component" value="Unassembled WGS sequence"/>
</dbReference>
<dbReference type="InterPro" id="IPR037523">
    <property type="entry name" value="VOC_core"/>
</dbReference>
<dbReference type="RefSeq" id="WP_111956705.1">
    <property type="nucleotide sequence ID" value="NZ_CP036313.1"/>
</dbReference>
<evidence type="ECO:0000313" key="5">
    <source>
        <dbReference type="Proteomes" id="UP000293902"/>
    </source>
</evidence>
<dbReference type="PANTHER" id="PTHR21366">
    <property type="entry name" value="GLYOXALASE FAMILY PROTEIN"/>
    <property type="match status" value="1"/>
</dbReference>
<proteinExistence type="predicted"/>
<reference evidence="2 5" key="2">
    <citation type="submission" date="2019-02" db="EMBL/GenBank/DDBJ databases">
        <title>Complete genome sequence of Desulfobacter hydrogenophilus AcRS1.</title>
        <authorList>
            <person name="Marietou A."/>
            <person name="Lund M.B."/>
            <person name="Marshall I.P.G."/>
            <person name="Schreiber L."/>
            <person name="Jorgensen B."/>
        </authorList>
    </citation>
    <scope>NUCLEOTIDE SEQUENCE [LARGE SCALE GENOMIC DNA]</scope>
    <source>
        <strain evidence="2 5">AcRS1</strain>
    </source>
</reference>
<dbReference type="InterPro" id="IPR029068">
    <property type="entry name" value="Glyas_Bleomycin-R_OHBP_Dase"/>
</dbReference>
<feature type="domain" description="VOC" evidence="1">
    <location>
        <begin position="4"/>
        <end position="133"/>
    </location>
</feature>
<gene>
    <name evidence="3" type="ORF">DO021_11290</name>
    <name evidence="2" type="ORF">EYB58_12470</name>
</gene>
<dbReference type="Gene3D" id="3.10.180.10">
    <property type="entry name" value="2,3-Dihydroxybiphenyl 1,2-Dioxygenase, domain 1"/>
    <property type="match status" value="1"/>
</dbReference>
<dbReference type="PROSITE" id="PS51819">
    <property type="entry name" value="VOC"/>
    <property type="match status" value="1"/>
</dbReference>
<dbReference type="AlphaFoldDB" id="A0A328FDL6"/>
<sequence length="146" mass="17323">MECLMDHIVLNMKSDEEMIHFYTKVLLLKPERIEEYYAGKVPFPSVRMNTSTIIDLFPKKMWQHNTQTGKINYNLNHFCIALKKQTWEDLLKRLQENNIDIEEGPVLRWGSRGTGTSVYFRDPEKNLIEARYYESQEDNEKCLLSS</sequence>
<dbReference type="EMBL" id="QLNI01000021">
    <property type="protein sequence ID" value="RAM01850.1"/>
    <property type="molecule type" value="Genomic_DNA"/>
</dbReference>
<dbReference type="Proteomes" id="UP000293902">
    <property type="component" value="Chromosome"/>
</dbReference>
<accession>A0A328FDL6</accession>
<keyword evidence="5" id="KW-1185">Reference proteome</keyword>
<evidence type="ECO:0000313" key="2">
    <source>
        <dbReference type="EMBL" id="QBH13665.1"/>
    </source>
</evidence>
<dbReference type="EMBL" id="CP036313">
    <property type="protein sequence ID" value="QBH13665.1"/>
    <property type="molecule type" value="Genomic_DNA"/>
</dbReference>
<reference evidence="3 4" key="1">
    <citation type="submission" date="2018-06" db="EMBL/GenBank/DDBJ databases">
        <title>Complete Genome Sequence of Desulfobacter hydrogenophilus (DSM3380).</title>
        <authorList>
            <person name="Marietou A."/>
            <person name="Schreiber L."/>
            <person name="Marshall I."/>
            <person name="Jorgensen B."/>
        </authorList>
    </citation>
    <scope>NUCLEOTIDE SEQUENCE [LARGE SCALE GENOMIC DNA]</scope>
    <source>
        <strain evidence="3 4">DSM 3380</strain>
    </source>
</reference>
<dbReference type="SUPFAM" id="SSF54593">
    <property type="entry name" value="Glyoxalase/Bleomycin resistance protein/Dihydroxybiphenyl dioxygenase"/>
    <property type="match status" value="1"/>
</dbReference>
<name>A0A328FDL6_9BACT</name>
<evidence type="ECO:0000313" key="4">
    <source>
        <dbReference type="Proteomes" id="UP000248798"/>
    </source>
</evidence>
<evidence type="ECO:0000313" key="3">
    <source>
        <dbReference type="EMBL" id="RAM01850.1"/>
    </source>
</evidence>
<organism evidence="3 4">
    <name type="scientific">Desulfobacter hydrogenophilus</name>
    <dbReference type="NCBI Taxonomy" id="2291"/>
    <lineage>
        <taxon>Bacteria</taxon>
        <taxon>Pseudomonadati</taxon>
        <taxon>Thermodesulfobacteriota</taxon>
        <taxon>Desulfobacteria</taxon>
        <taxon>Desulfobacterales</taxon>
        <taxon>Desulfobacteraceae</taxon>
        <taxon>Desulfobacter</taxon>
    </lineage>
</organism>
<dbReference type="InterPro" id="IPR050383">
    <property type="entry name" value="GlyoxalaseI/FosfomycinResist"/>
</dbReference>
<evidence type="ECO:0000259" key="1">
    <source>
        <dbReference type="PROSITE" id="PS51819"/>
    </source>
</evidence>
<dbReference type="OrthoDB" id="9812656at2"/>
<dbReference type="InterPro" id="IPR004360">
    <property type="entry name" value="Glyas_Fos-R_dOase_dom"/>
</dbReference>
<dbReference type="Pfam" id="PF00903">
    <property type="entry name" value="Glyoxalase"/>
    <property type="match status" value="1"/>
</dbReference>
<dbReference type="PANTHER" id="PTHR21366:SF14">
    <property type="entry name" value="GLYOXALASE DOMAIN-CONTAINING PROTEIN 5"/>
    <property type="match status" value="1"/>
</dbReference>
<protein>
    <submittedName>
        <fullName evidence="3">VOC family protein</fullName>
    </submittedName>
</protein>